<dbReference type="AlphaFoldDB" id="A0A9W8AHJ0"/>
<dbReference type="InterPro" id="IPR011545">
    <property type="entry name" value="DEAD/DEAH_box_helicase_dom"/>
</dbReference>
<keyword evidence="4 14" id="KW-0347">Helicase</keyword>
<feature type="domain" description="Helicase C-terminal" evidence="12">
    <location>
        <begin position="234"/>
        <end position="461"/>
    </location>
</feature>
<evidence type="ECO:0000256" key="10">
    <source>
        <dbReference type="SAM" id="MobiDB-lite"/>
    </source>
</evidence>
<dbReference type="Gene3D" id="3.40.50.300">
    <property type="entry name" value="P-loop containing nucleotide triphosphate hydrolases"/>
    <property type="match status" value="2"/>
</dbReference>
<evidence type="ECO:0000256" key="3">
    <source>
        <dbReference type="ARBA" id="ARBA00022801"/>
    </source>
</evidence>
<evidence type="ECO:0000256" key="2">
    <source>
        <dbReference type="ARBA" id="ARBA00022741"/>
    </source>
</evidence>
<dbReference type="GO" id="GO:0003723">
    <property type="term" value="F:RNA binding"/>
    <property type="evidence" value="ECO:0007669"/>
    <property type="project" value="UniProtKB-KW"/>
</dbReference>
<dbReference type="PROSITE" id="PS51195">
    <property type="entry name" value="Q_MOTIF"/>
    <property type="match status" value="1"/>
</dbReference>
<comment type="similarity">
    <text evidence="7">Belongs to the DEAD box helicase family. DDX56/DBP9 subfamily.</text>
</comment>
<dbReference type="InterPro" id="IPR014001">
    <property type="entry name" value="Helicase_ATP-bd"/>
</dbReference>
<organism evidence="14 15">
    <name type="scientific">Tieghemiomyces parasiticus</name>
    <dbReference type="NCBI Taxonomy" id="78921"/>
    <lineage>
        <taxon>Eukaryota</taxon>
        <taxon>Fungi</taxon>
        <taxon>Fungi incertae sedis</taxon>
        <taxon>Zoopagomycota</taxon>
        <taxon>Kickxellomycotina</taxon>
        <taxon>Dimargaritomycetes</taxon>
        <taxon>Dimargaritales</taxon>
        <taxon>Dimargaritaceae</taxon>
        <taxon>Tieghemiomyces</taxon>
    </lineage>
</organism>
<comment type="catalytic activity">
    <reaction evidence="8">
        <text>ATP + H2O = ADP + phosphate + H(+)</text>
        <dbReference type="Rhea" id="RHEA:13065"/>
        <dbReference type="ChEBI" id="CHEBI:15377"/>
        <dbReference type="ChEBI" id="CHEBI:15378"/>
        <dbReference type="ChEBI" id="CHEBI:30616"/>
        <dbReference type="ChEBI" id="CHEBI:43474"/>
        <dbReference type="ChEBI" id="CHEBI:456216"/>
        <dbReference type="EC" id="3.6.4.13"/>
    </reaction>
</comment>
<name>A0A9W8AHJ0_9FUNG</name>
<evidence type="ECO:0000259" key="12">
    <source>
        <dbReference type="PROSITE" id="PS51194"/>
    </source>
</evidence>
<feature type="domain" description="Helicase ATP-binding" evidence="11">
    <location>
        <begin position="42"/>
        <end position="223"/>
    </location>
</feature>
<comment type="caution">
    <text evidence="14">The sequence shown here is derived from an EMBL/GenBank/DDBJ whole genome shotgun (WGS) entry which is preliminary data.</text>
</comment>
<feature type="compositionally biased region" description="Polar residues" evidence="10">
    <location>
        <begin position="592"/>
        <end position="601"/>
    </location>
</feature>
<dbReference type="PANTHER" id="PTHR47959:SF21">
    <property type="entry name" value="DEAD-BOX HELICASE 56"/>
    <property type="match status" value="1"/>
</dbReference>
<dbReference type="Pfam" id="PF00270">
    <property type="entry name" value="DEAD"/>
    <property type="match status" value="1"/>
</dbReference>
<dbReference type="EC" id="3.6.4.13" evidence="1"/>
<dbReference type="GO" id="GO:0003724">
    <property type="term" value="F:RNA helicase activity"/>
    <property type="evidence" value="ECO:0007669"/>
    <property type="project" value="UniProtKB-EC"/>
</dbReference>
<dbReference type="InterPro" id="IPR001650">
    <property type="entry name" value="Helicase_C-like"/>
</dbReference>
<keyword evidence="15" id="KW-1185">Reference proteome</keyword>
<dbReference type="GO" id="GO:0016787">
    <property type="term" value="F:hydrolase activity"/>
    <property type="evidence" value="ECO:0007669"/>
    <property type="project" value="UniProtKB-KW"/>
</dbReference>
<feature type="compositionally biased region" description="Acidic residues" evidence="10">
    <location>
        <begin position="328"/>
        <end position="347"/>
    </location>
</feature>
<keyword evidence="2" id="KW-0547">Nucleotide-binding</keyword>
<feature type="region of interest" description="Disordered" evidence="10">
    <location>
        <begin position="325"/>
        <end position="361"/>
    </location>
</feature>
<dbReference type="InterPro" id="IPR027417">
    <property type="entry name" value="P-loop_NTPase"/>
</dbReference>
<protein>
    <recommendedName>
        <fullName evidence="1">RNA helicase</fullName>
        <ecNumber evidence="1">3.6.4.13</ecNumber>
    </recommendedName>
</protein>
<dbReference type="SMART" id="SM00487">
    <property type="entry name" value="DEXDc"/>
    <property type="match status" value="1"/>
</dbReference>
<evidence type="ECO:0000313" key="15">
    <source>
        <dbReference type="Proteomes" id="UP001150569"/>
    </source>
</evidence>
<dbReference type="PANTHER" id="PTHR47959">
    <property type="entry name" value="ATP-DEPENDENT RNA HELICASE RHLE-RELATED"/>
    <property type="match status" value="1"/>
</dbReference>
<evidence type="ECO:0000256" key="1">
    <source>
        <dbReference type="ARBA" id="ARBA00012552"/>
    </source>
</evidence>
<sequence>MADPSLLDAKKTFADLELDDRLLQAVHGMKFSRPTLVQAEAIPQVLAGKDILVRACTGSGKTAAYCLPLVHKLLANKGRATDAQDAAVRALILVPSRELAAQVKKHLDALLQSCALVLKAIDLNASTVEGSAQPRLLERSDVMVSTPKRILQYLEGGALTLKSTLEYLVIDEADLMLSFGYANELSQLARYLPRICQTLLFSATLTQEIEDLQQVLLRNPVVLKIDDAALRKRTLTQYSIKASEEDKFLLLYVIMKLQLLPGKCVIFVNDIERCYRVRLFLERFSIRSCVLNSELPFNSRFHILEEFNRGTYKYIIATDENHLTAGQDADDDQSENKEEEEREEAEGSEPSAKPTVQFTEPSQVDAVHRKAKVPDKRLVSDQEYGVARGIDFQGVSAVINFDFPRSAKSYMHRIGRTARGGAEGMGLSFVVPEDLQTKESRKTSAHDETVYARVVAEQKQAAQGGQEILPFRIDMKQVQGYRYRVTSAIDSVTGNAVRLARIKEVKREILNSERLKSHFAARPGDSHFLTRHDELLQPNRHQAHLKHVPAYLTPDSVSRQVAEDMGGAFAEQYQRRQAKLAESAANGLPKASNGSQGTAATKVTGKHRQPTHPAGPQSNKRPANRERNDPLKSFSLRKPKRSRGNAAKKDKQNDQPKAE</sequence>
<gene>
    <name evidence="14" type="primary">DBP9_2</name>
    <name evidence="14" type="ORF">IWQ60_000948</name>
</gene>
<evidence type="ECO:0000256" key="6">
    <source>
        <dbReference type="ARBA" id="ARBA00022884"/>
    </source>
</evidence>
<dbReference type="SUPFAM" id="SSF52540">
    <property type="entry name" value="P-loop containing nucleoside triphosphate hydrolases"/>
    <property type="match status" value="2"/>
</dbReference>
<evidence type="ECO:0000256" key="9">
    <source>
        <dbReference type="PROSITE-ProRule" id="PRU00552"/>
    </source>
</evidence>
<dbReference type="CDD" id="cd18787">
    <property type="entry name" value="SF2_C_DEAD"/>
    <property type="match status" value="1"/>
</dbReference>
<proteinExistence type="inferred from homology"/>
<feature type="region of interest" description="Disordered" evidence="10">
    <location>
        <begin position="580"/>
        <end position="659"/>
    </location>
</feature>
<dbReference type="SMART" id="SM00490">
    <property type="entry name" value="HELICc"/>
    <property type="match status" value="1"/>
</dbReference>
<dbReference type="InterPro" id="IPR014014">
    <property type="entry name" value="RNA_helicase_DEAD_Q_motif"/>
</dbReference>
<evidence type="ECO:0000256" key="8">
    <source>
        <dbReference type="ARBA" id="ARBA00047984"/>
    </source>
</evidence>
<dbReference type="GO" id="GO:0005829">
    <property type="term" value="C:cytosol"/>
    <property type="evidence" value="ECO:0007669"/>
    <property type="project" value="TreeGrafter"/>
</dbReference>
<evidence type="ECO:0000256" key="7">
    <source>
        <dbReference type="ARBA" id="ARBA00038041"/>
    </source>
</evidence>
<evidence type="ECO:0000256" key="5">
    <source>
        <dbReference type="ARBA" id="ARBA00022840"/>
    </source>
</evidence>
<dbReference type="GO" id="GO:0005524">
    <property type="term" value="F:ATP binding"/>
    <property type="evidence" value="ECO:0007669"/>
    <property type="project" value="UniProtKB-KW"/>
</dbReference>
<dbReference type="PROSITE" id="PS51192">
    <property type="entry name" value="HELICASE_ATP_BIND_1"/>
    <property type="match status" value="1"/>
</dbReference>
<dbReference type="EMBL" id="JANBPT010000027">
    <property type="protein sequence ID" value="KAJ1929674.1"/>
    <property type="molecule type" value="Genomic_DNA"/>
</dbReference>
<evidence type="ECO:0000259" key="11">
    <source>
        <dbReference type="PROSITE" id="PS51192"/>
    </source>
</evidence>
<dbReference type="InterPro" id="IPR050079">
    <property type="entry name" value="DEAD_box_RNA_helicase"/>
</dbReference>
<keyword evidence="5" id="KW-0067">ATP-binding</keyword>
<evidence type="ECO:0000259" key="13">
    <source>
        <dbReference type="PROSITE" id="PS51195"/>
    </source>
</evidence>
<feature type="short sequence motif" description="Q motif" evidence="9">
    <location>
        <begin position="11"/>
        <end position="39"/>
    </location>
</feature>
<dbReference type="CDD" id="cd17961">
    <property type="entry name" value="DEADc_DDX56"/>
    <property type="match status" value="1"/>
</dbReference>
<keyword evidence="3 14" id="KW-0378">Hydrolase</keyword>
<feature type="compositionally biased region" description="Basic and acidic residues" evidence="10">
    <location>
        <begin position="647"/>
        <end position="659"/>
    </location>
</feature>
<accession>A0A9W8AHJ0</accession>
<dbReference type="Pfam" id="PF00271">
    <property type="entry name" value="Helicase_C"/>
    <property type="match status" value="2"/>
</dbReference>
<reference evidence="14" key="1">
    <citation type="submission" date="2022-07" db="EMBL/GenBank/DDBJ databases">
        <title>Phylogenomic reconstructions and comparative analyses of Kickxellomycotina fungi.</title>
        <authorList>
            <person name="Reynolds N.K."/>
            <person name="Stajich J.E."/>
            <person name="Barry K."/>
            <person name="Grigoriev I.V."/>
            <person name="Crous P."/>
            <person name="Smith M.E."/>
        </authorList>
    </citation>
    <scope>NUCLEOTIDE SEQUENCE</scope>
    <source>
        <strain evidence="14">RSA 861</strain>
    </source>
</reference>
<dbReference type="PROSITE" id="PS51194">
    <property type="entry name" value="HELICASE_CTER"/>
    <property type="match status" value="1"/>
</dbReference>
<dbReference type="OrthoDB" id="1191041at2759"/>
<evidence type="ECO:0000313" key="14">
    <source>
        <dbReference type="EMBL" id="KAJ1929674.1"/>
    </source>
</evidence>
<evidence type="ECO:0000256" key="4">
    <source>
        <dbReference type="ARBA" id="ARBA00022806"/>
    </source>
</evidence>
<dbReference type="Proteomes" id="UP001150569">
    <property type="component" value="Unassembled WGS sequence"/>
</dbReference>
<keyword evidence="6" id="KW-0694">RNA-binding</keyword>
<feature type="domain" description="DEAD-box RNA helicase Q" evidence="13">
    <location>
        <begin position="11"/>
        <end position="39"/>
    </location>
</feature>